<dbReference type="AlphaFoldDB" id="A8NBU2"/>
<evidence type="ECO:0000256" key="1">
    <source>
        <dbReference type="ARBA" id="ARBA00010638"/>
    </source>
</evidence>
<dbReference type="GeneID" id="6008774"/>
<dbReference type="EC" id="6.3.3.2" evidence="5"/>
<dbReference type="KEGG" id="cci:CC1G_02552"/>
<dbReference type="InterPro" id="IPR037171">
    <property type="entry name" value="NagB/RpiA_transferase-like"/>
</dbReference>
<sequence length="122" mass="13619">MDFYEIFNGEDLASLPSGTWGIKEPDSHWQEKARKTGVAFDRSFSRLGHGKGYYDRFISTYVASGRPKPLLVALALKEQLLEADSVPMGEHDWKVDIIVTPEEVLVNNDVGANAREPTPEVV</sequence>
<evidence type="ECO:0000256" key="2">
    <source>
        <dbReference type="ARBA" id="ARBA00022741"/>
    </source>
</evidence>
<keyword evidence="2" id="KW-0547">Nucleotide-binding</keyword>
<evidence type="ECO:0000256" key="4">
    <source>
        <dbReference type="ARBA" id="ARBA00036539"/>
    </source>
</evidence>
<dbReference type="PANTHER" id="PTHR23407">
    <property type="entry name" value="ATPASE INHIBITOR/5-FORMYLTETRAHYDROFOLATE CYCLO-LIGASE"/>
    <property type="match status" value="1"/>
</dbReference>
<dbReference type="GO" id="GO:0005524">
    <property type="term" value="F:ATP binding"/>
    <property type="evidence" value="ECO:0007669"/>
    <property type="project" value="UniProtKB-KW"/>
</dbReference>
<comment type="catalytic activity">
    <reaction evidence="4">
        <text>(6S)-5-formyl-5,6,7,8-tetrahydrofolate + ATP = (6R)-5,10-methenyltetrahydrofolate + ADP + phosphate</text>
        <dbReference type="Rhea" id="RHEA:10488"/>
        <dbReference type="ChEBI" id="CHEBI:30616"/>
        <dbReference type="ChEBI" id="CHEBI:43474"/>
        <dbReference type="ChEBI" id="CHEBI:57455"/>
        <dbReference type="ChEBI" id="CHEBI:57457"/>
        <dbReference type="ChEBI" id="CHEBI:456216"/>
        <dbReference type="EC" id="6.3.3.2"/>
    </reaction>
</comment>
<dbReference type="EMBL" id="AACS02000009">
    <property type="protein sequence ID" value="EAU89663.2"/>
    <property type="molecule type" value="Genomic_DNA"/>
</dbReference>
<dbReference type="OrthoDB" id="2015992at2759"/>
<dbReference type="InParanoid" id="A8NBU2"/>
<dbReference type="Pfam" id="PF01812">
    <property type="entry name" value="5-FTHF_cyc-lig"/>
    <property type="match status" value="1"/>
</dbReference>
<name>A8NBU2_COPC7</name>
<protein>
    <recommendedName>
        <fullName evidence="5">5-formyltetrahydrofolate cyclo-ligase</fullName>
        <ecNumber evidence="5">6.3.3.2</ecNumber>
    </recommendedName>
</protein>
<evidence type="ECO:0000256" key="3">
    <source>
        <dbReference type="ARBA" id="ARBA00022840"/>
    </source>
</evidence>
<dbReference type="VEuPathDB" id="FungiDB:CC1G_02552"/>
<dbReference type="GO" id="GO:0009396">
    <property type="term" value="P:folic acid-containing compound biosynthetic process"/>
    <property type="evidence" value="ECO:0007669"/>
    <property type="project" value="TreeGrafter"/>
</dbReference>
<gene>
    <name evidence="6" type="ORF">CC1G_02552</name>
</gene>
<dbReference type="STRING" id="240176.A8NBU2"/>
<dbReference type="InterPro" id="IPR002698">
    <property type="entry name" value="FTHF_cligase"/>
</dbReference>
<evidence type="ECO:0000256" key="5">
    <source>
        <dbReference type="ARBA" id="ARBA00038966"/>
    </source>
</evidence>
<accession>A8NBU2</accession>
<dbReference type="eggNOG" id="KOG3093">
    <property type="taxonomic scope" value="Eukaryota"/>
</dbReference>
<dbReference type="RefSeq" id="XP_001832290.2">
    <property type="nucleotide sequence ID" value="XM_001832238.2"/>
</dbReference>
<dbReference type="HOGENOM" id="CLU_066245_2_1_1"/>
<dbReference type="GO" id="GO:0035999">
    <property type="term" value="P:tetrahydrofolate interconversion"/>
    <property type="evidence" value="ECO:0007669"/>
    <property type="project" value="TreeGrafter"/>
</dbReference>
<dbReference type="Proteomes" id="UP000001861">
    <property type="component" value="Unassembled WGS sequence"/>
</dbReference>
<keyword evidence="3" id="KW-0067">ATP-binding</keyword>
<keyword evidence="7" id="KW-1185">Reference proteome</keyword>
<evidence type="ECO:0000313" key="7">
    <source>
        <dbReference type="Proteomes" id="UP000001861"/>
    </source>
</evidence>
<comment type="caution">
    <text evidence="6">The sequence shown here is derived from an EMBL/GenBank/DDBJ whole genome shotgun (WGS) entry which is preliminary data.</text>
</comment>
<organism evidence="6 7">
    <name type="scientific">Coprinopsis cinerea (strain Okayama-7 / 130 / ATCC MYA-4618 / FGSC 9003)</name>
    <name type="common">Inky cap fungus</name>
    <name type="synonym">Hormographiella aspergillata</name>
    <dbReference type="NCBI Taxonomy" id="240176"/>
    <lineage>
        <taxon>Eukaryota</taxon>
        <taxon>Fungi</taxon>
        <taxon>Dikarya</taxon>
        <taxon>Basidiomycota</taxon>
        <taxon>Agaricomycotina</taxon>
        <taxon>Agaricomycetes</taxon>
        <taxon>Agaricomycetidae</taxon>
        <taxon>Agaricales</taxon>
        <taxon>Agaricineae</taxon>
        <taxon>Psathyrellaceae</taxon>
        <taxon>Coprinopsis</taxon>
    </lineage>
</organism>
<dbReference type="SUPFAM" id="SSF100950">
    <property type="entry name" value="NagB/RpiA/CoA transferase-like"/>
    <property type="match status" value="1"/>
</dbReference>
<evidence type="ECO:0000313" key="6">
    <source>
        <dbReference type="EMBL" id="EAU89663.2"/>
    </source>
</evidence>
<reference evidence="6 7" key="1">
    <citation type="journal article" date="2010" name="Proc. Natl. Acad. Sci. U.S.A.">
        <title>Insights into evolution of multicellular fungi from the assembled chromosomes of the mushroom Coprinopsis cinerea (Coprinus cinereus).</title>
        <authorList>
            <person name="Stajich J.E."/>
            <person name="Wilke S.K."/>
            <person name="Ahren D."/>
            <person name="Au C.H."/>
            <person name="Birren B.W."/>
            <person name="Borodovsky M."/>
            <person name="Burns C."/>
            <person name="Canback B."/>
            <person name="Casselton L.A."/>
            <person name="Cheng C.K."/>
            <person name="Deng J."/>
            <person name="Dietrich F.S."/>
            <person name="Fargo D.C."/>
            <person name="Farman M.L."/>
            <person name="Gathman A.C."/>
            <person name="Goldberg J."/>
            <person name="Guigo R."/>
            <person name="Hoegger P.J."/>
            <person name="Hooker J.B."/>
            <person name="Huggins A."/>
            <person name="James T.Y."/>
            <person name="Kamada T."/>
            <person name="Kilaru S."/>
            <person name="Kodira C."/>
            <person name="Kues U."/>
            <person name="Kupfer D."/>
            <person name="Kwan H.S."/>
            <person name="Lomsadze A."/>
            <person name="Li W."/>
            <person name="Lilly W.W."/>
            <person name="Ma L.J."/>
            <person name="Mackey A.J."/>
            <person name="Manning G."/>
            <person name="Martin F."/>
            <person name="Muraguchi H."/>
            <person name="Natvig D.O."/>
            <person name="Palmerini H."/>
            <person name="Ramesh M.A."/>
            <person name="Rehmeyer C.J."/>
            <person name="Roe B.A."/>
            <person name="Shenoy N."/>
            <person name="Stanke M."/>
            <person name="Ter-Hovhannisyan V."/>
            <person name="Tunlid A."/>
            <person name="Velagapudi R."/>
            <person name="Vision T.J."/>
            <person name="Zeng Q."/>
            <person name="Zolan M.E."/>
            <person name="Pukkila P.J."/>
        </authorList>
    </citation>
    <scope>NUCLEOTIDE SEQUENCE [LARGE SCALE GENOMIC DNA]</scope>
    <source>
        <strain evidence="7">Okayama-7 / 130 / ATCC MYA-4618 / FGSC 9003</strain>
    </source>
</reference>
<dbReference type="PANTHER" id="PTHR23407:SF1">
    <property type="entry name" value="5-FORMYLTETRAHYDROFOLATE CYCLO-LIGASE"/>
    <property type="match status" value="1"/>
</dbReference>
<proteinExistence type="inferred from homology"/>
<dbReference type="FunCoup" id="A8NBU2">
    <property type="interactions" value="175"/>
</dbReference>
<dbReference type="Gene3D" id="3.40.50.10420">
    <property type="entry name" value="NagB/RpiA/CoA transferase-like"/>
    <property type="match status" value="1"/>
</dbReference>
<comment type="similarity">
    <text evidence="1">Belongs to the 5-formyltetrahydrofolate cyclo-ligase family.</text>
</comment>
<dbReference type="GO" id="GO:0030272">
    <property type="term" value="F:5-formyltetrahydrofolate cyclo-ligase activity"/>
    <property type="evidence" value="ECO:0007669"/>
    <property type="project" value="UniProtKB-EC"/>
</dbReference>
<dbReference type="InterPro" id="IPR024185">
    <property type="entry name" value="FTHF_cligase-like_sf"/>
</dbReference>
<dbReference type="GO" id="GO:0005739">
    <property type="term" value="C:mitochondrion"/>
    <property type="evidence" value="ECO:0007669"/>
    <property type="project" value="TreeGrafter"/>
</dbReference>